<comment type="caution">
    <text evidence="3">The sequence shown here is derived from an EMBL/GenBank/DDBJ whole genome shotgun (WGS) entry which is preliminary data.</text>
</comment>
<dbReference type="EMBL" id="JMSN01000005">
    <property type="protein sequence ID" value="KDN52930.1"/>
    <property type="molecule type" value="Genomic_DNA"/>
</dbReference>
<dbReference type="OMA" id="ECINNDR"/>
<dbReference type="InterPro" id="IPR010750">
    <property type="entry name" value="SGF29_tudor-like_dom"/>
</dbReference>
<dbReference type="InParanoid" id="A0A066WQM5"/>
<keyword evidence="4" id="KW-1185">Reference proteome</keyword>
<dbReference type="Proteomes" id="UP000027361">
    <property type="component" value="Unassembled WGS sequence"/>
</dbReference>
<organism evidence="3 4">
    <name type="scientific">Tilletiaria anomala (strain ATCC 24038 / CBS 436.72 / UBC 951)</name>
    <dbReference type="NCBI Taxonomy" id="1037660"/>
    <lineage>
        <taxon>Eukaryota</taxon>
        <taxon>Fungi</taxon>
        <taxon>Dikarya</taxon>
        <taxon>Basidiomycota</taxon>
        <taxon>Ustilaginomycotina</taxon>
        <taxon>Exobasidiomycetes</taxon>
        <taxon>Georgefischeriales</taxon>
        <taxon>Tilletiariaceae</taxon>
        <taxon>Tilletiaria</taxon>
    </lineage>
</organism>
<evidence type="ECO:0000259" key="2">
    <source>
        <dbReference type="PROSITE" id="PS51518"/>
    </source>
</evidence>
<evidence type="ECO:0000313" key="4">
    <source>
        <dbReference type="Proteomes" id="UP000027361"/>
    </source>
</evidence>
<dbReference type="STRING" id="1037660.A0A066WQM5"/>
<protein>
    <recommendedName>
        <fullName evidence="2">SGF29 C-terminal domain-containing protein</fullName>
    </recommendedName>
</protein>
<feature type="compositionally biased region" description="Low complexity" evidence="1">
    <location>
        <begin position="124"/>
        <end position="143"/>
    </location>
</feature>
<dbReference type="InterPro" id="IPR037802">
    <property type="entry name" value="SGF29"/>
</dbReference>
<accession>A0A066WQM5</accession>
<reference evidence="3 4" key="1">
    <citation type="submission" date="2014-05" db="EMBL/GenBank/DDBJ databases">
        <title>Draft genome sequence of a rare smut relative, Tilletiaria anomala UBC 951.</title>
        <authorList>
            <consortium name="DOE Joint Genome Institute"/>
            <person name="Toome M."/>
            <person name="Kuo A."/>
            <person name="Henrissat B."/>
            <person name="Lipzen A."/>
            <person name="Tritt A."/>
            <person name="Yoshinaga Y."/>
            <person name="Zane M."/>
            <person name="Barry K."/>
            <person name="Grigoriev I.V."/>
            <person name="Spatafora J.W."/>
            <person name="Aimea M.C."/>
        </authorList>
    </citation>
    <scope>NUCLEOTIDE SEQUENCE [LARGE SCALE GENOMIC DNA]</scope>
    <source>
        <strain evidence="3 4">UBC 951</strain>
    </source>
</reference>
<dbReference type="HOGENOM" id="CLU_667625_0_0_1"/>
<feature type="compositionally biased region" description="Low complexity" evidence="1">
    <location>
        <begin position="256"/>
        <end position="270"/>
    </location>
</feature>
<dbReference type="InterPro" id="IPR047288">
    <property type="entry name" value="Tudor_SGF29_rpt1"/>
</dbReference>
<feature type="region of interest" description="Disordered" evidence="1">
    <location>
        <begin position="107"/>
        <end position="200"/>
    </location>
</feature>
<dbReference type="PANTHER" id="PTHR21539">
    <property type="entry name" value="SAGA-ASSOCIATED FACTOR 29"/>
    <property type="match status" value="1"/>
</dbReference>
<feature type="region of interest" description="Disordered" evidence="1">
    <location>
        <begin position="249"/>
        <end position="280"/>
    </location>
</feature>
<feature type="domain" description="SGF29 C-terminal" evidence="2">
    <location>
        <begin position="231"/>
        <end position="412"/>
    </location>
</feature>
<name>A0A066WQM5_TILAU</name>
<feature type="region of interest" description="Disordered" evidence="1">
    <location>
        <begin position="1"/>
        <end position="21"/>
    </location>
</feature>
<dbReference type="AlphaFoldDB" id="A0A066WQM5"/>
<evidence type="ECO:0000256" key="1">
    <source>
        <dbReference type="SAM" id="MobiDB-lite"/>
    </source>
</evidence>
<dbReference type="GO" id="GO:0000124">
    <property type="term" value="C:SAGA complex"/>
    <property type="evidence" value="ECO:0007669"/>
    <property type="project" value="InterPro"/>
</dbReference>
<proteinExistence type="predicted"/>
<dbReference type="PANTHER" id="PTHR21539:SF0">
    <property type="entry name" value="SAGA-ASSOCIATED FACTOR 29"/>
    <property type="match status" value="1"/>
</dbReference>
<gene>
    <name evidence="3" type="ORF">K437DRAFT_253563</name>
</gene>
<dbReference type="PROSITE" id="PS51518">
    <property type="entry name" value="SGF29_C"/>
    <property type="match status" value="1"/>
</dbReference>
<dbReference type="CDD" id="cd20393">
    <property type="entry name" value="Tudor_SGF29_rpt1"/>
    <property type="match status" value="1"/>
</dbReference>
<dbReference type="RefSeq" id="XP_013245769.1">
    <property type="nucleotide sequence ID" value="XM_013390315.1"/>
</dbReference>
<dbReference type="Pfam" id="PF07039">
    <property type="entry name" value="SGF29_Tudor"/>
    <property type="match status" value="1"/>
</dbReference>
<evidence type="ECO:0000313" key="3">
    <source>
        <dbReference type="EMBL" id="KDN52930.1"/>
    </source>
</evidence>
<dbReference type="OrthoDB" id="10265994at2759"/>
<sequence>MSTDPEKNQPQSGGNGNRRDEISLWSTIASDLRNADDLPNKRAAMMGKHESLRLQLAANEASPRSELLKEFNEVHAHLLTVTKHELEVYDNAIEKLGILQALLSSVPNEDHDHSRKRRRTDAGSPAPSSLTSPSPSARTSPAPVQQPPSPAEDKKHSGASPSSTSADKPAASKAGVFKGKGKGWRKGMTAQVPSATHTTERQLVATTTANTLSATGGYLDPAKARREQLAAQLPLQKGRKVAFRQPTVKKVTGDKASAPPAAASDTAAPSQNLPGAPPEEEGETWILATIIECINNDRNRYVVQDAEEDSRGVSPTWNTTLKAIVPLPETALTLPARDYSVGHKVLALYPDTSCFYQATVKGGGPGVHKVSPKNLLKKESELLNARYQLTFEDDNDDIKSIPAYLVVERPRL</sequence>
<dbReference type="Gene3D" id="2.30.30.140">
    <property type="match status" value="2"/>
</dbReference>
<dbReference type="GeneID" id="25263608"/>